<dbReference type="Proteomes" id="UP000717585">
    <property type="component" value="Unassembled WGS sequence"/>
</dbReference>
<dbReference type="EMBL" id="JAHDYR010000006">
    <property type="protein sequence ID" value="KAG9396376.1"/>
    <property type="molecule type" value="Genomic_DNA"/>
</dbReference>
<sequence>MTEFQAGAMEPTYAHLCFDSHGAKIRYKDGNYPVYTNDPPSMVCPVVANTAMAAGTTMRYQCDVYHPAIRSGPYLQSIRHVRAHENFSPLEMNVMHLILYRFTTLRPRPELLTDIFIELDTNSSWNPLQSPLKTATVRVSFESTPRGKSVRIGVVGIPYIQANGVKAADRMRLSFPESFTEVHRVVRGDRETGQKNTWKLRLWWHSLAVVLGCVNSVVIESCCG</sequence>
<evidence type="ECO:0000313" key="1">
    <source>
        <dbReference type="EMBL" id="KAG9396376.1"/>
    </source>
</evidence>
<accession>A0A8J6AW85</accession>
<protein>
    <submittedName>
        <fullName evidence="1">Uncharacterized protein</fullName>
    </submittedName>
</protein>
<organism evidence="1 2">
    <name type="scientific">Carpediemonas membranifera</name>
    <dbReference type="NCBI Taxonomy" id="201153"/>
    <lineage>
        <taxon>Eukaryota</taxon>
        <taxon>Metamonada</taxon>
        <taxon>Carpediemonas-like organisms</taxon>
        <taxon>Carpediemonas</taxon>
    </lineage>
</organism>
<keyword evidence="2" id="KW-1185">Reference proteome</keyword>
<dbReference type="AlphaFoldDB" id="A0A8J6AW85"/>
<gene>
    <name evidence="1" type="ORF">J8273_2107</name>
</gene>
<comment type="caution">
    <text evidence="1">The sequence shown here is derived from an EMBL/GenBank/DDBJ whole genome shotgun (WGS) entry which is preliminary data.</text>
</comment>
<name>A0A8J6AW85_9EUKA</name>
<evidence type="ECO:0000313" key="2">
    <source>
        <dbReference type="Proteomes" id="UP000717585"/>
    </source>
</evidence>
<proteinExistence type="predicted"/>
<reference evidence="1" key="1">
    <citation type="submission" date="2021-05" db="EMBL/GenBank/DDBJ databases">
        <title>A free-living protist that lacks canonical eukaryotic 1 DNA replication and segregation systems.</title>
        <authorList>
            <person name="Salas-Leiva D.E."/>
            <person name="Tromer E.C."/>
            <person name="Curtis B.A."/>
            <person name="Jerlstrom-Hultqvist J."/>
            <person name="Kolisko M."/>
            <person name="Yi Z."/>
            <person name="Salas-Leiva J.S."/>
            <person name="Gallot-Lavallee L."/>
            <person name="Kops G.J.P.L."/>
            <person name="Archibald J.M."/>
            <person name="Simpson A.G.B."/>
            <person name="Roger A.J."/>
        </authorList>
    </citation>
    <scope>NUCLEOTIDE SEQUENCE</scope>
    <source>
        <strain evidence="1">BICM</strain>
    </source>
</reference>